<evidence type="ECO:0000313" key="3">
    <source>
        <dbReference type="Proteomes" id="UP000015105"/>
    </source>
</evidence>
<feature type="signal peptide" evidence="1">
    <location>
        <begin position="1"/>
        <end position="26"/>
    </location>
</feature>
<proteinExistence type="predicted"/>
<feature type="chain" id="PRO_5019032636" evidence="1">
    <location>
        <begin position="27"/>
        <end position="98"/>
    </location>
</feature>
<reference evidence="3" key="1">
    <citation type="journal article" date="2014" name="Science">
        <title>Ancient hybridizations among the ancestral genomes of bread wheat.</title>
        <authorList>
            <consortium name="International Wheat Genome Sequencing Consortium,"/>
            <person name="Marcussen T."/>
            <person name="Sandve S.R."/>
            <person name="Heier L."/>
            <person name="Spannagl M."/>
            <person name="Pfeifer M."/>
            <person name="Jakobsen K.S."/>
            <person name="Wulff B.B."/>
            <person name="Steuernagel B."/>
            <person name="Mayer K.F."/>
            <person name="Olsen O.A."/>
        </authorList>
    </citation>
    <scope>NUCLEOTIDE SEQUENCE [LARGE SCALE GENOMIC DNA]</scope>
    <source>
        <strain evidence="3">cv. AL8/78</strain>
    </source>
</reference>
<reference evidence="3" key="2">
    <citation type="journal article" date="2017" name="Nat. Plants">
        <title>The Aegilops tauschii genome reveals multiple impacts of transposons.</title>
        <authorList>
            <person name="Zhao G."/>
            <person name="Zou C."/>
            <person name="Li K."/>
            <person name="Wang K."/>
            <person name="Li T."/>
            <person name="Gao L."/>
            <person name="Zhang X."/>
            <person name="Wang H."/>
            <person name="Yang Z."/>
            <person name="Liu X."/>
            <person name="Jiang W."/>
            <person name="Mao L."/>
            <person name="Kong X."/>
            <person name="Jiao Y."/>
            <person name="Jia J."/>
        </authorList>
    </citation>
    <scope>NUCLEOTIDE SEQUENCE [LARGE SCALE GENOMIC DNA]</scope>
    <source>
        <strain evidence="3">cv. AL8/78</strain>
    </source>
</reference>
<organism evidence="2 3">
    <name type="scientific">Aegilops tauschii subsp. strangulata</name>
    <name type="common">Goatgrass</name>
    <dbReference type="NCBI Taxonomy" id="200361"/>
    <lineage>
        <taxon>Eukaryota</taxon>
        <taxon>Viridiplantae</taxon>
        <taxon>Streptophyta</taxon>
        <taxon>Embryophyta</taxon>
        <taxon>Tracheophyta</taxon>
        <taxon>Spermatophyta</taxon>
        <taxon>Magnoliopsida</taxon>
        <taxon>Liliopsida</taxon>
        <taxon>Poales</taxon>
        <taxon>Poaceae</taxon>
        <taxon>BOP clade</taxon>
        <taxon>Pooideae</taxon>
        <taxon>Triticodae</taxon>
        <taxon>Triticeae</taxon>
        <taxon>Triticinae</taxon>
        <taxon>Aegilops</taxon>
    </lineage>
</organism>
<keyword evidence="3" id="KW-1185">Reference proteome</keyword>
<dbReference type="AlphaFoldDB" id="A0A453KXV6"/>
<name>A0A453KXV6_AEGTS</name>
<reference evidence="2" key="5">
    <citation type="journal article" date="2021" name="G3 (Bethesda)">
        <title>Aegilops tauschii genome assembly Aet v5.0 features greater sequence contiguity and improved annotation.</title>
        <authorList>
            <person name="Wang L."/>
            <person name="Zhu T."/>
            <person name="Rodriguez J.C."/>
            <person name="Deal K.R."/>
            <person name="Dubcovsky J."/>
            <person name="McGuire P.E."/>
            <person name="Lux T."/>
            <person name="Spannagl M."/>
            <person name="Mayer K.F.X."/>
            <person name="Baldrich P."/>
            <person name="Meyers B.C."/>
            <person name="Huo N."/>
            <person name="Gu Y.Q."/>
            <person name="Zhou H."/>
            <person name="Devos K.M."/>
            <person name="Bennetzen J.L."/>
            <person name="Unver T."/>
            <person name="Budak H."/>
            <person name="Gulick P.J."/>
            <person name="Galiba G."/>
            <person name="Kalapos B."/>
            <person name="Nelson D.R."/>
            <person name="Li P."/>
            <person name="You F.M."/>
            <person name="Luo M.C."/>
            <person name="Dvorak J."/>
        </authorList>
    </citation>
    <scope>NUCLEOTIDE SEQUENCE [LARGE SCALE GENOMIC DNA]</scope>
    <source>
        <strain evidence="2">cv. AL8/78</strain>
    </source>
</reference>
<keyword evidence="1" id="KW-0732">Signal</keyword>
<accession>A0A453KXV6</accession>
<sequence length="98" mass="10527">CRHSMATRAASLALCALLALSLVCQAVSRVDPARGVAVNGYPCGNVVVIRVPHEGVCQRDRCGGLCVEQFMWKYPGIKAVIGDCTNENTHECICSFLC</sequence>
<dbReference type="Proteomes" id="UP000015105">
    <property type="component" value="Chromosome 5D"/>
</dbReference>
<evidence type="ECO:0000256" key="1">
    <source>
        <dbReference type="SAM" id="SignalP"/>
    </source>
</evidence>
<dbReference type="Gramene" id="AET5Gv20553600.1">
    <property type="protein sequence ID" value="AET5Gv20553600.1"/>
    <property type="gene ID" value="AET5Gv20553600"/>
</dbReference>
<reference evidence="2" key="3">
    <citation type="journal article" date="2017" name="Nature">
        <title>Genome sequence of the progenitor of the wheat D genome Aegilops tauschii.</title>
        <authorList>
            <person name="Luo M.C."/>
            <person name="Gu Y.Q."/>
            <person name="Puiu D."/>
            <person name="Wang H."/>
            <person name="Twardziok S.O."/>
            <person name="Deal K.R."/>
            <person name="Huo N."/>
            <person name="Zhu T."/>
            <person name="Wang L."/>
            <person name="Wang Y."/>
            <person name="McGuire P.E."/>
            <person name="Liu S."/>
            <person name="Long H."/>
            <person name="Ramasamy R.K."/>
            <person name="Rodriguez J.C."/>
            <person name="Van S.L."/>
            <person name="Yuan L."/>
            <person name="Wang Z."/>
            <person name="Xia Z."/>
            <person name="Xiao L."/>
            <person name="Anderson O.D."/>
            <person name="Ouyang S."/>
            <person name="Liang Y."/>
            <person name="Zimin A.V."/>
            <person name="Pertea G."/>
            <person name="Qi P."/>
            <person name="Bennetzen J.L."/>
            <person name="Dai X."/>
            <person name="Dawson M.W."/>
            <person name="Muller H.G."/>
            <person name="Kugler K."/>
            <person name="Rivarola-Duarte L."/>
            <person name="Spannagl M."/>
            <person name="Mayer K.F.X."/>
            <person name="Lu F.H."/>
            <person name="Bevan M.W."/>
            <person name="Leroy P."/>
            <person name="Li P."/>
            <person name="You F.M."/>
            <person name="Sun Q."/>
            <person name="Liu Z."/>
            <person name="Lyons E."/>
            <person name="Wicker T."/>
            <person name="Salzberg S.L."/>
            <person name="Devos K.M."/>
            <person name="Dvorak J."/>
        </authorList>
    </citation>
    <scope>NUCLEOTIDE SEQUENCE [LARGE SCALE GENOMIC DNA]</scope>
    <source>
        <strain evidence="2">cv. AL8/78</strain>
    </source>
</reference>
<protein>
    <submittedName>
        <fullName evidence="2">Uncharacterized protein</fullName>
    </submittedName>
</protein>
<dbReference type="EnsemblPlants" id="AET5Gv20553600.1">
    <property type="protein sequence ID" value="AET5Gv20553600.1"/>
    <property type="gene ID" value="AET5Gv20553600"/>
</dbReference>
<reference evidence="2" key="4">
    <citation type="submission" date="2019-03" db="UniProtKB">
        <authorList>
            <consortium name="EnsemblPlants"/>
        </authorList>
    </citation>
    <scope>IDENTIFICATION</scope>
</reference>
<evidence type="ECO:0000313" key="2">
    <source>
        <dbReference type="EnsemblPlants" id="AET5Gv20553600.1"/>
    </source>
</evidence>